<dbReference type="EMBL" id="JBBPBK010000014">
    <property type="protein sequence ID" value="KAK9270476.1"/>
    <property type="molecule type" value="Genomic_DNA"/>
</dbReference>
<evidence type="ECO:0000256" key="7">
    <source>
        <dbReference type="ARBA" id="ARBA00023136"/>
    </source>
</evidence>
<evidence type="ECO:0000259" key="10">
    <source>
        <dbReference type="Pfam" id="PF08263"/>
    </source>
</evidence>
<evidence type="ECO:0000256" key="9">
    <source>
        <dbReference type="SAM" id="SignalP"/>
    </source>
</evidence>
<dbReference type="GO" id="GO:0016020">
    <property type="term" value="C:membrane"/>
    <property type="evidence" value="ECO:0007669"/>
    <property type="project" value="UniProtKB-SubCell"/>
</dbReference>
<keyword evidence="8" id="KW-0325">Glycoprotein</keyword>
<comment type="subcellular location">
    <subcellularLocation>
        <location evidence="1">Membrane</location>
        <topology evidence="1">Single-pass membrane protein</topology>
    </subcellularLocation>
</comment>
<organism evidence="11 12">
    <name type="scientific">Liquidambar formosana</name>
    <name type="common">Formosan gum</name>
    <dbReference type="NCBI Taxonomy" id="63359"/>
    <lineage>
        <taxon>Eukaryota</taxon>
        <taxon>Viridiplantae</taxon>
        <taxon>Streptophyta</taxon>
        <taxon>Embryophyta</taxon>
        <taxon>Tracheophyta</taxon>
        <taxon>Spermatophyta</taxon>
        <taxon>Magnoliopsida</taxon>
        <taxon>eudicotyledons</taxon>
        <taxon>Gunneridae</taxon>
        <taxon>Pentapetalae</taxon>
        <taxon>Saxifragales</taxon>
        <taxon>Altingiaceae</taxon>
        <taxon>Liquidambar</taxon>
    </lineage>
</organism>
<keyword evidence="12" id="KW-1185">Reference proteome</keyword>
<dbReference type="InterPro" id="IPR052941">
    <property type="entry name" value="StomDev_PlantInt_Reg"/>
</dbReference>
<evidence type="ECO:0000256" key="5">
    <source>
        <dbReference type="ARBA" id="ARBA00022737"/>
    </source>
</evidence>
<dbReference type="Pfam" id="PF08263">
    <property type="entry name" value="LRRNT_2"/>
    <property type="match status" value="1"/>
</dbReference>
<evidence type="ECO:0000256" key="3">
    <source>
        <dbReference type="ARBA" id="ARBA00022692"/>
    </source>
</evidence>
<keyword evidence="6" id="KW-1133">Transmembrane helix</keyword>
<feature type="signal peptide" evidence="9">
    <location>
        <begin position="1"/>
        <end position="23"/>
    </location>
</feature>
<comment type="caution">
    <text evidence="11">The sequence shown here is derived from an EMBL/GenBank/DDBJ whole genome shotgun (WGS) entry which is preliminary data.</text>
</comment>
<accession>A0AAP0NE04</accession>
<keyword evidence="2" id="KW-0433">Leucine-rich repeat</keyword>
<dbReference type="InterPro" id="IPR003591">
    <property type="entry name" value="Leu-rich_rpt_typical-subtyp"/>
</dbReference>
<evidence type="ECO:0000256" key="8">
    <source>
        <dbReference type="ARBA" id="ARBA00023180"/>
    </source>
</evidence>
<feature type="domain" description="Leucine-rich repeat-containing N-terminal plant-type" evidence="10">
    <location>
        <begin position="33"/>
        <end position="66"/>
    </location>
</feature>
<proteinExistence type="predicted"/>
<dbReference type="PANTHER" id="PTHR48004:SF59">
    <property type="entry name" value="LEUCINE-RICH REPEAT-CONTAINING N-TERMINAL PLANT-TYPE DOMAIN-CONTAINING PROTEIN"/>
    <property type="match status" value="1"/>
</dbReference>
<dbReference type="SMART" id="SM00369">
    <property type="entry name" value="LRR_TYP"/>
    <property type="match status" value="6"/>
</dbReference>
<reference evidence="11 12" key="1">
    <citation type="journal article" date="2024" name="Plant J.">
        <title>Genome sequences and population genomics reveal climatic adaptation and genomic divergence between two closely related sweetgum species.</title>
        <authorList>
            <person name="Xu W.Q."/>
            <person name="Ren C.Q."/>
            <person name="Zhang X.Y."/>
            <person name="Comes H.P."/>
            <person name="Liu X.H."/>
            <person name="Li Y.G."/>
            <person name="Kettle C.J."/>
            <person name="Jalonen R."/>
            <person name="Gaisberger H."/>
            <person name="Ma Y.Z."/>
            <person name="Qiu Y.X."/>
        </authorList>
    </citation>
    <scope>NUCLEOTIDE SEQUENCE [LARGE SCALE GENOMIC DNA]</scope>
    <source>
        <strain evidence="11">Hangzhou</strain>
    </source>
</reference>
<dbReference type="AlphaFoldDB" id="A0AAP0NE04"/>
<dbReference type="FunFam" id="3.80.10.10:FF:000453">
    <property type="entry name" value="Leucine-rich receptor-like protein kinase family protein"/>
    <property type="match status" value="1"/>
</dbReference>
<evidence type="ECO:0000313" key="11">
    <source>
        <dbReference type="EMBL" id="KAK9270476.1"/>
    </source>
</evidence>
<dbReference type="Gene3D" id="3.80.10.10">
    <property type="entry name" value="Ribonuclease Inhibitor"/>
    <property type="match status" value="2"/>
</dbReference>
<protein>
    <recommendedName>
        <fullName evidence="10">Leucine-rich repeat-containing N-terminal plant-type domain-containing protein</fullName>
    </recommendedName>
</protein>
<dbReference type="InterPro" id="IPR013210">
    <property type="entry name" value="LRR_N_plant-typ"/>
</dbReference>
<dbReference type="InterPro" id="IPR001611">
    <property type="entry name" value="Leu-rich_rpt"/>
</dbReference>
<dbReference type="SUPFAM" id="SSF52058">
    <property type="entry name" value="L domain-like"/>
    <property type="match status" value="1"/>
</dbReference>
<dbReference type="PRINTS" id="PR00019">
    <property type="entry name" value="LEURICHRPT"/>
</dbReference>
<dbReference type="PANTHER" id="PTHR48004">
    <property type="entry name" value="OS01G0149700 PROTEIN"/>
    <property type="match status" value="1"/>
</dbReference>
<sequence>MEVHRALRVVVSFIFLIIRSALAQQLPLSSGIERSALLDLRSSLGITAKNWPIKSDPCSSWTGIECRNGSVIGINVSGFRGTRGGGLNRRFAVDALANLTLLASFNSSGFALPGSIPDWFGQRLSALQVLDLRSCSVIGPIPPSIGNLTGLNSLYLSGNSLTGIIPSALGQLSGLSVLDVSRNLLTGSVPDTFSSLGNLTQLDLSSNYLSGSIPPGLGDLSNLQFLNLSNNSLAAYIPNEVGNLSQLIELDLSSNSLSGSLPVDLGGLRNLQFVVLSGNKFDGALPEMLWAMPKLQFLDVSGNNFAGVLPNFSSNANVSEALFNLSNNLFYGDLVSLPGKFRLIDLSGNYLQGMVPNDTQNNANVTGNCLQTVQNQRSLEDCRLFYAERGLTFDNFGYPDSVQPPSPGTASESNKRLIFILAGVSGGLRAF</sequence>
<name>A0AAP0NE04_LIQFO</name>
<feature type="chain" id="PRO_5042934777" description="Leucine-rich repeat-containing N-terminal plant-type domain-containing protein" evidence="9">
    <location>
        <begin position="24"/>
        <end position="431"/>
    </location>
</feature>
<dbReference type="GO" id="GO:0009791">
    <property type="term" value="P:post-embryonic development"/>
    <property type="evidence" value="ECO:0007669"/>
    <property type="project" value="UniProtKB-ARBA"/>
</dbReference>
<evidence type="ECO:0000256" key="4">
    <source>
        <dbReference type="ARBA" id="ARBA00022729"/>
    </source>
</evidence>
<keyword evidence="5" id="KW-0677">Repeat</keyword>
<dbReference type="Pfam" id="PF13855">
    <property type="entry name" value="LRR_8"/>
    <property type="match status" value="1"/>
</dbReference>
<keyword evidence="7" id="KW-0472">Membrane</keyword>
<dbReference type="Proteomes" id="UP001415857">
    <property type="component" value="Unassembled WGS sequence"/>
</dbReference>
<evidence type="ECO:0000256" key="6">
    <source>
        <dbReference type="ARBA" id="ARBA00022989"/>
    </source>
</evidence>
<keyword evidence="3" id="KW-0812">Transmembrane</keyword>
<evidence type="ECO:0000313" key="12">
    <source>
        <dbReference type="Proteomes" id="UP001415857"/>
    </source>
</evidence>
<dbReference type="InterPro" id="IPR032675">
    <property type="entry name" value="LRR_dom_sf"/>
</dbReference>
<evidence type="ECO:0000256" key="2">
    <source>
        <dbReference type="ARBA" id="ARBA00022614"/>
    </source>
</evidence>
<dbReference type="Pfam" id="PF00560">
    <property type="entry name" value="LRR_1"/>
    <property type="match status" value="4"/>
</dbReference>
<gene>
    <name evidence="11" type="ORF">L1049_026056</name>
</gene>
<evidence type="ECO:0000256" key="1">
    <source>
        <dbReference type="ARBA" id="ARBA00004167"/>
    </source>
</evidence>
<dbReference type="FunFam" id="3.80.10.10:FF:000041">
    <property type="entry name" value="LRR receptor-like serine/threonine-protein kinase ERECTA"/>
    <property type="match status" value="1"/>
</dbReference>
<keyword evidence="4 9" id="KW-0732">Signal</keyword>
<dbReference type="GO" id="GO:0006952">
    <property type="term" value="P:defense response"/>
    <property type="evidence" value="ECO:0007669"/>
    <property type="project" value="UniProtKB-ARBA"/>
</dbReference>
<dbReference type="GO" id="GO:0051707">
    <property type="term" value="P:response to other organism"/>
    <property type="evidence" value="ECO:0007669"/>
    <property type="project" value="UniProtKB-ARBA"/>
</dbReference>